<accession>A0A183F0L5</accession>
<sequence length="69" mass="7493">MEEESELCPEEGVSSQALLDDTISALKRCLALTTGQKHSNDEKAAQAVNDKVWLCALASSYNLDILDIP</sequence>
<name>A0A183F0L5_9BILA</name>
<gene>
    <name evidence="1" type="ORF">GPUH_LOCUS26756</name>
</gene>
<dbReference type="EMBL" id="UYRT01113734">
    <property type="protein sequence ID" value="VDN49427.1"/>
    <property type="molecule type" value="Genomic_DNA"/>
</dbReference>
<organism evidence="3">
    <name type="scientific">Gongylonema pulchrum</name>
    <dbReference type="NCBI Taxonomy" id="637853"/>
    <lineage>
        <taxon>Eukaryota</taxon>
        <taxon>Metazoa</taxon>
        <taxon>Ecdysozoa</taxon>
        <taxon>Nematoda</taxon>
        <taxon>Chromadorea</taxon>
        <taxon>Rhabditida</taxon>
        <taxon>Spirurina</taxon>
        <taxon>Spiruromorpha</taxon>
        <taxon>Spiruroidea</taxon>
        <taxon>Gongylonematidae</taxon>
        <taxon>Gongylonema</taxon>
    </lineage>
</organism>
<dbReference type="AlphaFoldDB" id="A0A183F0L5"/>
<protein>
    <submittedName>
        <fullName evidence="3">DZF domain-containing protein</fullName>
    </submittedName>
</protein>
<keyword evidence="2" id="KW-1185">Reference proteome</keyword>
<reference evidence="1 2" key="2">
    <citation type="submission" date="2018-11" db="EMBL/GenBank/DDBJ databases">
        <authorList>
            <consortium name="Pathogen Informatics"/>
        </authorList>
    </citation>
    <scope>NUCLEOTIDE SEQUENCE [LARGE SCALE GENOMIC DNA]</scope>
</reference>
<dbReference type="WBParaSite" id="GPUH_0002678601-mRNA-1">
    <property type="protein sequence ID" value="GPUH_0002678601-mRNA-1"/>
    <property type="gene ID" value="GPUH_0002678601"/>
</dbReference>
<proteinExistence type="predicted"/>
<dbReference type="Proteomes" id="UP000271098">
    <property type="component" value="Unassembled WGS sequence"/>
</dbReference>
<evidence type="ECO:0000313" key="3">
    <source>
        <dbReference type="WBParaSite" id="GPUH_0002678601-mRNA-1"/>
    </source>
</evidence>
<reference evidence="3" key="1">
    <citation type="submission" date="2016-06" db="UniProtKB">
        <authorList>
            <consortium name="WormBaseParasite"/>
        </authorList>
    </citation>
    <scope>IDENTIFICATION</scope>
</reference>
<evidence type="ECO:0000313" key="2">
    <source>
        <dbReference type="Proteomes" id="UP000271098"/>
    </source>
</evidence>
<evidence type="ECO:0000313" key="1">
    <source>
        <dbReference type="EMBL" id="VDN49427.1"/>
    </source>
</evidence>